<dbReference type="AlphaFoldDB" id="A0AB40BMI6"/>
<dbReference type="GeneID" id="120264854"/>
<dbReference type="Pfam" id="PF02567">
    <property type="entry name" value="PhzC-PhzF"/>
    <property type="match status" value="1"/>
</dbReference>
<dbReference type="Proteomes" id="UP001515500">
    <property type="component" value="Chromosome 7"/>
</dbReference>
<feature type="active site" evidence="3">
    <location>
        <position position="12"/>
    </location>
</feature>
<dbReference type="InterPro" id="IPR003719">
    <property type="entry name" value="Phenazine_PhzF-like"/>
</dbReference>
<gene>
    <name evidence="5" type="primary">LOC120264854</name>
</gene>
<dbReference type="NCBIfam" id="TIGR00654">
    <property type="entry name" value="PhzF_family"/>
    <property type="match status" value="1"/>
</dbReference>
<dbReference type="RefSeq" id="XP_039128655.1">
    <property type="nucleotide sequence ID" value="XM_039272721.1"/>
</dbReference>
<organism evidence="4 5">
    <name type="scientific">Dioscorea cayennensis subsp. rotundata</name>
    <name type="common">White Guinea yam</name>
    <name type="synonym">Dioscorea rotundata</name>
    <dbReference type="NCBI Taxonomy" id="55577"/>
    <lineage>
        <taxon>Eukaryota</taxon>
        <taxon>Viridiplantae</taxon>
        <taxon>Streptophyta</taxon>
        <taxon>Embryophyta</taxon>
        <taxon>Tracheophyta</taxon>
        <taxon>Spermatophyta</taxon>
        <taxon>Magnoliopsida</taxon>
        <taxon>Liliopsida</taxon>
        <taxon>Dioscoreales</taxon>
        <taxon>Dioscoreaceae</taxon>
        <taxon>Dioscorea</taxon>
    </lineage>
</organism>
<evidence type="ECO:0000313" key="4">
    <source>
        <dbReference type="Proteomes" id="UP001515500"/>
    </source>
</evidence>
<evidence type="ECO:0000256" key="3">
    <source>
        <dbReference type="PIRSR" id="PIRSR016184-1"/>
    </source>
</evidence>
<accession>A0AB40BMI6</accession>
<dbReference type="GO" id="GO:0016853">
    <property type="term" value="F:isomerase activity"/>
    <property type="evidence" value="ECO:0007669"/>
    <property type="project" value="UniProtKB-KW"/>
</dbReference>
<dbReference type="GO" id="GO:0005737">
    <property type="term" value="C:cytoplasm"/>
    <property type="evidence" value="ECO:0007669"/>
    <property type="project" value="TreeGrafter"/>
</dbReference>
<dbReference type="Gene3D" id="3.10.310.10">
    <property type="entry name" value="Diaminopimelate Epimerase, Chain A, domain 1"/>
    <property type="match status" value="2"/>
</dbReference>
<keyword evidence="4" id="KW-1185">Reference proteome</keyword>
<evidence type="ECO:0000256" key="2">
    <source>
        <dbReference type="ARBA" id="ARBA00023235"/>
    </source>
</evidence>
<keyword evidence="2" id="KW-0413">Isomerase</keyword>
<comment type="similarity">
    <text evidence="1">Belongs to the PhzF family.</text>
</comment>
<dbReference type="PIRSF" id="PIRSF016184">
    <property type="entry name" value="PhzC_PhzF"/>
    <property type="match status" value="1"/>
</dbReference>
<reference evidence="5" key="1">
    <citation type="submission" date="2025-08" db="UniProtKB">
        <authorList>
            <consortium name="RefSeq"/>
        </authorList>
    </citation>
    <scope>IDENTIFICATION</scope>
</reference>
<proteinExistence type="inferred from homology"/>
<protein>
    <submittedName>
        <fullName evidence="5">Uncharacterized isomerase BH0283-like</fullName>
    </submittedName>
</protein>
<dbReference type="PANTHER" id="PTHR13774:SF17">
    <property type="entry name" value="PHENAZINE BIOSYNTHESIS-LIKE DOMAIN-CONTAINING PROTEIN"/>
    <property type="match status" value="1"/>
</dbReference>
<evidence type="ECO:0000313" key="5">
    <source>
        <dbReference type="RefSeq" id="XP_039128655.1"/>
    </source>
</evidence>
<name>A0AB40BMI6_DIOCR</name>
<sequence length="264" mass="28669">MQSVAKEFNISETAFLTRAVSDDSPRFNLRWFTPVDEVNLCGHATLAAAHFLLSYGLVKCDAIEFATKSGILTATKVSGMKQLILSNVKDEHFIKCNEEKENFSIELNFPVCKVVECDSGDIPSIPETLNGASVINVQKHGPSDDLIVEVTSGLDVVNLKPKFDEIRNCAGRGVIVTGPAPPGSGYDIFSRFFCPKLGINEDPVCGSAHCALAPYWSKKLGKNNLIAYMASPRGGRLDLTLDENAKRVYIRGKAVVVMEGSLLA</sequence>
<dbReference type="PANTHER" id="PTHR13774">
    <property type="entry name" value="PHENAZINE BIOSYNTHESIS PROTEIN"/>
    <property type="match status" value="1"/>
</dbReference>
<dbReference type="SUPFAM" id="SSF54506">
    <property type="entry name" value="Diaminopimelate epimerase-like"/>
    <property type="match status" value="1"/>
</dbReference>
<evidence type="ECO:0000256" key="1">
    <source>
        <dbReference type="ARBA" id="ARBA00008270"/>
    </source>
</evidence>